<keyword evidence="2" id="KW-1185">Reference proteome</keyword>
<dbReference type="Proteomes" id="UP001500620">
    <property type="component" value="Unassembled WGS sequence"/>
</dbReference>
<evidence type="ECO:0000313" key="1">
    <source>
        <dbReference type="EMBL" id="GAA4253695.1"/>
    </source>
</evidence>
<organism evidence="1 2">
    <name type="scientific">Dactylosporangium darangshiense</name>
    <dbReference type="NCBI Taxonomy" id="579108"/>
    <lineage>
        <taxon>Bacteria</taxon>
        <taxon>Bacillati</taxon>
        <taxon>Actinomycetota</taxon>
        <taxon>Actinomycetes</taxon>
        <taxon>Micromonosporales</taxon>
        <taxon>Micromonosporaceae</taxon>
        <taxon>Dactylosporangium</taxon>
    </lineage>
</organism>
<gene>
    <name evidence="1" type="ORF">GCM10022255_055530</name>
</gene>
<comment type="caution">
    <text evidence="1">The sequence shown here is derived from an EMBL/GenBank/DDBJ whole genome shotgun (WGS) entry which is preliminary data.</text>
</comment>
<reference evidence="2" key="1">
    <citation type="journal article" date="2019" name="Int. J. Syst. Evol. Microbiol.">
        <title>The Global Catalogue of Microorganisms (GCM) 10K type strain sequencing project: providing services to taxonomists for standard genome sequencing and annotation.</title>
        <authorList>
            <consortium name="The Broad Institute Genomics Platform"/>
            <consortium name="The Broad Institute Genome Sequencing Center for Infectious Disease"/>
            <person name="Wu L."/>
            <person name="Ma J."/>
        </authorList>
    </citation>
    <scope>NUCLEOTIDE SEQUENCE [LARGE SCALE GENOMIC DNA]</scope>
    <source>
        <strain evidence="2">JCM 17441</strain>
    </source>
</reference>
<name>A0ABP8DE09_9ACTN</name>
<accession>A0ABP8DE09</accession>
<proteinExistence type="predicted"/>
<dbReference type="EMBL" id="BAABAT010000016">
    <property type="protein sequence ID" value="GAA4253695.1"/>
    <property type="molecule type" value="Genomic_DNA"/>
</dbReference>
<protein>
    <submittedName>
        <fullName evidence="1">Uncharacterized protein</fullName>
    </submittedName>
</protein>
<evidence type="ECO:0000313" key="2">
    <source>
        <dbReference type="Proteomes" id="UP001500620"/>
    </source>
</evidence>
<sequence length="63" mass="6703">MTAEGRRAWHDWCNGRGAGAVAEAIRQFGGGDFVAAPGDVATDEGTREVLEGASLMRRRSRLG</sequence>